<evidence type="ECO:0000256" key="2">
    <source>
        <dbReference type="SAM" id="Phobius"/>
    </source>
</evidence>
<feature type="region of interest" description="Disordered" evidence="1">
    <location>
        <begin position="106"/>
        <end position="164"/>
    </location>
</feature>
<dbReference type="EMBL" id="NJES01000683">
    <property type="protein sequence ID" value="PHH69977.1"/>
    <property type="molecule type" value="Genomic_DNA"/>
</dbReference>
<dbReference type="STRING" id="2004952.A0A2C5YMH9"/>
<organism evidence="3 4">
    <name type="scientific">Ophiocordyceps camponoti-rufipedis</name>
    <dbReference type="NCBI Taxonomy" id="2004952"/>
    <lineage>
        <taxon>Eukaryota</taxon>
        <taxon>Fungi</taxon>
        <taxon>Dikarya</taxon>
        <taxon>Ascomycota</taxon>
        <taxon>Pezizomycotina</taxon>
        <taxon>Sordariomycetes</taxon>
        <taxon>Hypocreomycetidae</taxon>
        <taxon>Hypocreales</taxon>
        <taxon>Ophiocordycipitaceae</taxon>
        <taxon>Ophiocordyceps</taxon>
    </lineage>
</organism>
<dbReference type="Proteomes" id="UP000226431">
    <property type="component" value="Unassembled WGS sequence"/>
</dbReference>
<dbReference type="PANTHER" id="PTHR40623">
    <property type="entry name" value="INTEGRAL MEMBRANE PROTEIN"/>
    <property type="match status" value="1"/>
</dbReference>
<gene>
    <name evidence="3" type="ORF">CDD80_6326</name>
</gene>
<reference evidence="3 4" key="1">
    <citation type="submission" date="2017-06" db="EMBL/GenBank/DDBJ databases">
        <title>Ant-infecting Ophiocordyceps genomes reveal a high diversity of potential behavioral manipulation genes and a possible major role for enterotoxins.</title>
        <authorList>
            <person name="De Bekker C."/>
            <person name="Evans H.C."/>
            <person name="Brachmann A."/>
            <person name="Hughes D.P."/>
        </authorList>
    </citation>
    <scope>NUCLEOTIDE SEQUENCE [LARGE SCALE GENOMIC DNA]</scope>
    <source>
        <strain evidence="3 4">Map16</strain>
    </source>
</reference>
<sequence length="228" mass="25643">MAVFFIGWELWQDMTFVLACCILLVFVIGVVKLWWTNRRLRKYEVIEEERRARLAQMQHCGIDRMHRDAIPFGVRALESGVEVEGIWVSRSNTPIVHDVKGKSKFVSSPLNDGQHQPGPPPDPPSTPDETSHIHRSTHPRRLTRPASHAQPLPPLGPYDNQFPRDAAPYGTADVYAYDDLDDLPIDVLGVGHELMGPITDADKVNVSPASPPQPRLGQPSKLRRKPRT</sequence>
<feature type="compositionally biased region" description="Pro residues" evidence="1">
    <location>
        <begin position="117"/>
        <end position="126"/>
    </location>
</feature>
<proteinExistence type="predicted"/>
<keyword evidence="2" id="KW-1133">Transmembrane helix</keyword>
<accession>A0A2C5YMH9</accession>
<feature type="compositionally biased region" description="Basic residues" evidence="1">
    <location>
        <begin position="133"/>
        <end position="143"/>
    </location>
</feature>
<protein>
    <submittedName>
        <fullName evidence="3">Uncharacterized protein</fullName>
    </submittedName>
</protein>
<comment type="caution">
    <text evidence="3">The sequence shown here is derived from an EMBL/GenBank/DDBJ whole genome shotgun (WGS) entry which is preliminary data.</text>
</comment>
<keyword evidence="2" id="KW-0812">Transmembrane</keyword>
<evidence type="ECO:0000256" key="1">
    <source>
        <dbReference type="SAM" id="MobiDB-lite"/>
    </source>
</evidence>
<dbReference type="PANTHER" id="PTHR40623:SF2">
    <property type="entry name" value="INTEGRAL MEMBRANE PROTEIN"/>
    <property type="match status" value="1"/>
</dbReference>
<keyword evidence="2" id="KW-0472">Membrane</keyword>
<evidence type="ECO:0000313" key="3">
    <source>
        <dbReference type="EMBL" id="PHH69977.1"/>
    </source>
</evidence>
<dbReference type="AlphaFoldDB" id="A0A2C5YMH9"/>
<dbReference type="OrthoDB" id="5426165at2759"/>
<feature type="region of interest" description="Disordered" evidence="1">
    <location>
        <begin position="200"/>
        <end position="228"/>
    </location>
</feature>
<evidence type="ECO:0000313" key="4">
    <source>
        <dbReference type="Proteomes" id="UP000226431"/>
    </source>
</evidence>
<name>A0A2C5YMH9_9HYPO</name>
<keyword evidence="4" id="KW-1185">Reference proteome</keyword>
<feature type="transmembrane region" description="Helical" evidence="2">
    <location>
        <begin position="14"/>
        <end position="35"/>
    </location>
</feature>